<evidence type="ECO:0000313" key="1">
    <source>
        <dbReference type="EMBL" id="MCD5311269.1"/>
    </source>
</evidence>
<dbReference type="RefSeq" id="WP_231440447.1">
    <property type="nucleotide sequence ID" value="NZ_JAJOMB010000004.1"/>
</dbReference>
<gene>
    <name evidence="1" type="ORF">LR394_10190</name>
</gene>
<name>A0A9X1NCJ3_9ACTN</name>
<proteinExistence type="predicted"/>
<protein>
    <recommendedName>
        <fullName evidence="3">Camelysin metallo-endopeptidase</fullName>
    </recommendedName>
</protein>
<dbReference type="EMBL" id="JAJOMB010000004">
    <property type="protein sequence ID" value="MCD5311269.1"/>
    <property type="molecule type" value="Genomic_DNA"/>
</dbReference>
<evidence type="ECO:0000313" key="2">
    <source>
        <dbReference type="Proteomes" id="UP001138997"/>
    </source>
</evidence>
<dbReference type="AlphaFoldDB" id="A0A9X1NCJ3"/>
<evidence type="ECO:0008006" key="3">
    <source>
        <dbReference type="Google" id="ProtNLM"/>
    </source>
</evidence>
<keyword evidence="2" id="KW-1185">Reference proteome</keyword>
<accession>A0A9X1NCJ3</accession>
<reference evidence="1" key="1">
    <citation type="submission" date="2021-11" db="EMBL/GenBank/DDBJ databases">
        <title>Streptomyces corallinus and Kineosporia corallina sp. nov., two new coral-derived marine actinobacteria.</title>
        <authorList>
            <person name="Buangrab K."/>
            <person name="Sutthacheep M."/>
            <person name="Yeemin T."/>
            <person name="Harunari E."/>
            <person name="Igarashi Y."/>
            <person name="Sripreechasak P."/>
            <person name="Kanchanasin P."/>
            <person name="Tanasupawat S."/>
            <person name="Phongsopitanun W."/>
        </authorList>
    </citation>
    <scope>NUCLEOTIDE SEQUENCE</scope>
    <source>
        <strain evidence="1">JCM 31032</strain>
    </source>
</reference>
<sequence>MRVLRQHLAVPAAITTGLVASGMMVWHTSYAAFSASSTVGGNTFEAAQVDVNANMVGVSNFSATNMAPGHPETECVVVTYTGGVDSTVTLSVKYPSGNNDLGQYLNFKIEEVDTAGGCAGASQTGANEILPGATTLDEKVSQSTGDGTTISWNAASNNSTKRYRFTADVAANANAAQGKTAGAEFVWTAKSNPA</sequence>
<dbReference type="Proteomes" id="UP001138997">
    <property type="component" value="Unassembled WGS sequence"/>
</dbReference>
<organism evidence="1 2">
    <name type="scientific">Kineosporia babensis</name>
    <dbReference type="NCBI Taxonomy" id="499548"/>
    <lineage>
        <taxon>Bacteria</taxon>
        <taxon>Bacillati</taxon>
        <taxon>Actinomycetota</taxon>
        <taxon>Actinomycetes</taxon>
        <taxon>Kineosporiales</taxon>
        <taxon>Kineosporiaceae</taxon>
        <taxon>Kineosporia</taxon>
    </lineage>
</organism>
<comment type="caution">
    <text evidence="1">The sequence shown here is derived from an EMBL/GenBank/DDBJ whole genome shotgun (WGS) entry which is preliminary data.</text>
</comment>